<evidence type="ECO:0000313" key="2">
    <source>
        <dbReference type="Proteomes" id="UP000204254"/>
    </source>
</evidence>
<dbReference type="KEGG" id="vg:26637003"/>
<proteinExistence type="predicted"/>
<accession>A0A0N9RTL0</accession>
<evidence type="ECO:0000313" key="1">
    <source>
        <dbReference type="EMBL" id="ALH46418.1"/>
    </source>
</evidence>
<gene>
    <name evidence="1" type="ORF">TRIPP_45</name>
</gene>
<reference evidence="1 2" key="1">
    <citation type="journal article" date="2016" name="Genome Announc.">
        <title>Paenibacillus larvae Phage Tripp Genome Has 378-Base-Pair Terminal Repeats.</title>
        <authorList>
            <person name="Abraham J."/>
            <person name="Bousquet A.C."/>
            <person name="Bruff E."/>
            <person name="Carson N."/>
            <person name="Clark A."/>
            <person name="Connell A."/>
            <person name="Davis Z."/>
            <person name="Dums J."/>
            <person name="Everington C."/>
            <person name="Groth A."/>
            <person name="Hawes N."/>
            <person name="McArthur N."/>
            <person name="McKenney C."/>
            <person name="Oufkir A."/>
            <person name="Pearce B."/>
            <person name="Rampal S."/>
            <person name="Rozier H."/>
            <person name="Schaff J."/>
            <person name="Slehria T."/>
            <person name="Carson S."/>
            <person name="Miller E.S."/>
        </authorList>
    </citation>
    <scope>NUCLEOTIDE SEQUENCE [LARGE SCALE GENOMIC DNA]</scope>
</reference>
<protein>
    <submittedName>
        <fullName evidence="1">Uncharacterized protein</fullName>
    </submittedName>
</protein>
<dbReference type="GeneID" id="26637003"/>
<dbReference type="Proteomes" id="UP000204254">
    <property type="component" value="Segment"/>
</dbReference>
<name>A0A0N9RTL0_9CAUD</name>
<sequence length="82" mass="9489">MFKIDVDNGKYTFINDNGVVRILRYGEMWDTGNKAVLSLLQKVEKYREEIIDLRVKAHLSCPGCHDDCQGWVVDGQPCKNDW</sequence>
<organism evidence="1 2">
    <name type="scientific">Paenibacillus phage Tripp</name>
    <dbReference type="NCBI Taxonomy" id="1718161"/>
    <lineage>
        <taxon>Viruses</taxon>
        <taxon>Duplodnaviria</taxon>
        <taxon>Heunggongvirae</taxon>
        <taxon>Uroviricota</taxon>
        <taxon>Caudoviricetes</taxon>
        <taxon>Halcyonevirus</taxon>
        <taxon>Halcyonevirus tripp</taxon>
    </lineage>
</organism>
<dbReference type="RefSeq" id="YP_009210565.1">
    <property type="nucleotide sequence ID" value="NC_028930.1"/>
</dbReference>
<dbReference type="EMBL" id="KT755656">
    <property type="protein sequence ID" value="ALH46418.1"/>
    <property type="molecule type" value="Genomic_DNA"/>
</dbReference>
<keyword evidence="2" id="KW-1185">Reference proteome</keyword>